<organism evidence="3 4">
    <name type="scientific">Equus przewalskii</name>
    <name type="common">Przewalski's horse</name>
    <name type="synonym">Equus caballus przewalskii</name>
    <dbReference type="NCBI Taxonomy" id="9798"/>
    <lineage>
        <taxon>Eukaryota</taxon>
        <taxon>Metazoa</taxon>
        <taxon>Chordata</taxon>
        <taxon>Craniata</taxon>
        <taxon>Vertebrata</taxon>
        <taxon>Euteleostomi</taxon>
        <taxon>Mammalia</taxon>
        <taxon>Eutheria</taxon>
        <taxon>Laurasiatheria</taxon>
        <taxon>Perissodactyla</taxon>
        <taxon>Equidae</taxon>
        <taxon>Equus</taxon>
    </lineage>
</organism>
<sequence length="1600" mass="170812">MEKFQAAMLLASVGDALGYRNACGETSVSGTRTQGELHKSGGLDHLVLSPEKWPVSDNSIMHVATARALTTDYWCLDDLYREMVKCYVGVLEKLPEHRADPATMDGCSQLKPDNYLLAWHTPFNEKGSGFGAATKAMCIGMRYWRPERLETLIEVSVECGRMTHNHPTGFLGSLCTALFASYAIQGKPLEQWGRDMMRTVPLAEEYCKKTIRHLAEYQEHWFYFEAKWQFYLEERKISEDVDSKATFPDHYDAEERDKTYRRWSSEGRGGRRGHDAPMIAYDALLGAGSSWTELCHRAMFHGGESGATGTIAGCLFGLLHGLDSVPPGLYQDLEHKEELSRLGAALYRLSTEETPKNGKICSDKTPIDAQALKRKVSKATCHPAAHAILSSLLLYVTDHEDRPWGLPPVNRAEGGGRKVSCTPEPQDAHRRPTRFQLLQAKFMGPGREPRLKKTREVGRLIFKDKQGPSRSLVTATIGKLLEKTREPIHSQKPRWGPPAGKSTVKNILKMFLAAEEKEAAEKPPAERPRAAGGPLPRTAGKRNSVLSKLREKFEQSGCLYSEAGVLPLRTEDRKKKNLRRTKMHRPQARVLCMATLASTCIRMPLARFLACTAEPVPAFSIATVVCGPRSWLSHCAKISRSDLGRVPRPATGTSPSVGETAPGGNKTPGKGRLGGECSGFPAPMTTAPRDHTGTVCPRAGPECVPEPAPSPASRRGEALPGRKPTTSPLAAASPGYTQAAGGDSRGAPQAEGTTDDTWGMRGAGVAPAVTLTVCSSEDETERSISDSERDPLFATQRNFPEENVPGRIPPLNMHAAQAAQRTQPAIEPPQIMVRLPVVHEMPPPHATPPRAPGGEDQCPGALGGESAIGNTEAPFPTTESRSRGPATAGLREPPGTRQGYWADPSPTPLQGAASADRHPPEAVPMPKPWASSPGGKGHEGGRGKLDRHEAREHVCTDAVSELTCEKQQLPESGATPPRDEGAPSRYTTASESRPGGTRCSASGWQQGPASSEEHRAGGPALLAASTKDRTRSESLTSTDKHILHEQERGRAPLPASAQPLLMAEESTTGGLGEHRPSSLNGRPEPSIRAPGWLTAEGAKSHTAPAPGDALNPENSVAEERRALHGGERSLSTSHGLLAEDLAREPSRPLFLAPGGPWEPHSRAAQSSIRQDSGPRRPLASESPAEPQAALPLKAAGTQSVHDDPLACVSNEWAARPAKAAGGSRDTMSAQASPAAADTKSPGPPSSHPLPQGRRTKGPPHHTSGRGLAPSEPQQARKEDRAASGKQHPSSAGPTPQPSLAPSTAAEGQQVDRVPQECPNLQARPQMASCTRAGVLEEVKVGERPQPQAGRGGREDGASGPAGLAGPGKEGAAPWGQNGTVCWAEKAQTRPRDEREVEATATEVETPRLSAAKGLEHLFQQRGRREEEPARGHGAPTEESQAPSPSEKLGRPALAQAGRMAPHDLARPTGGSAAVAPIAGDSGKSQGPAPRGAQGAPRAPLKTGERRPGAAESQLCPRPEPTRGSAGSPPQPGGRQTPGAQAQEGPADTPGAGRGPWEPEHRRRSARLAKYRAQSFCDQRSFDLSFRPAALRADAAAEPPK</sequence>
<feature type="region of interest" description="Disordered" evidence="2">
    <location>
        <begin position="1215"/>
        <end position="1566"/>
    </location>
</feature>
<feature type="region of interest" description="Disordered" evidence="2">
    <location>
        <begin position="517"/>
        <end position="543"/>
    </location>
</feature>
<dbReference type="InterPro" id="IPR005502">
    <property type="entry name" value="Ribosyl_crysJ1"/>
</dbReference>
<dbReference type="GeneID" id="103549655"/>
<feature type="compositionally biased region" description="Basic and acidic residues" evidence="2">
    <location>
        <begin position="1026"/>
        <end position="1050"/>
    </location>
</feature>
<proteinExistence type="inferred from homology"/>
<dbReference type="Gene3D" id="1.10.4080.10">
    <property type="entry name" value="ADP-ribosylation/Crystallin J1"/>
    <property type="match status" value="1"/>
</dbReference>
<dbReference type="Proteomes" id="UP001652662">
    <property type="component" value="Chromosome 16"/>
</dbReference>
<evidence type="ECO:0000256" key="1">
    <source>
        <dbReference type="ARBA" id="ARBA00010702"/>
    </source>
</evidence>
<reference evidence="4" key="1">
    <citation type="submission" date="2025-08" db="UniProtKB">
        <authorList>
            <consortium name="RefSeq"/>
        </authorList>
    </citation>
    <scope>IDENTIFICATION</scope>
    <source>
        <tissue evidence="4">Blood</tissue>
    </source>
</reference>
<comment type="similarity">
    <text evidence="1">Belongs to the ADP-ribosylglycohydrolase family.</text>
</comment>
<feature type="compositionally biased region" description="Polar residues" evidence="2">
    <location>
        <begin position="1286"/>
        <end position="1301"/>
    </location>
</feature>
<dbReference type="SUPFAM" id="SSF101478">
    <property type="entry name" value="ADP-ribosylglycohydrolase"/>
    <property type="match status" value="1"/>
</dbReference>
<dbReference type="PANTHER" id="PTHR16222">
    <property type="entry name" value="ADP-RIBOSYLGLYCOHYDROLASE"/>
    <property type="match status" value="1"/>
</dbReference>
<feature type="region of interest" description="Disordered" evidence="2">
    <location>
        <begin position="644"/>
        <end position="761"/>
    </location>
</feature>
<dbReference type="PANTHER" id="PTHR16222:SF23">
    <property type="entry name" value="INACTIVE ADP-RIBOSYLTRANSFERASE ARH2"/>
    <property type="match status" value="1"/>
</dbReference>
<feature type="compositionally biased region" description="Low complexity" evidence="2">
    <location>
        <begin position="1485"/>
        <end position="1499"/>
    </location>
</feature>
<feature type="compositionally biased region" description="Polar residues" evidence="2">
    <location>
        <begin position="999"/>
        <end position="1009"/>
    </location>
</feature>
<dbReference type="InterPro" id="IPR036705">
    <property type="entry name" value="Ribosyl_crysJ1_sf"/>
</dbReference>
<dbReference type="Pfam" id="PF03747">
    <property type="entry name" value="ADP_ribosyl_GH"/>
    <property type="match status" value="1"/>
</dbReference>
<feature type="compositionally biased region" description="Basic and acidic residues" evidence="2">
    <location>
        <begin position="936"/>
        <end position="955"/>
    </location>
</feature>
<name>A0ABM2ERW8_EQUPR</name>
<feature type="compositionally biased region" description="Basic and acidic residues" evidence="2">
    <location>
        <begin position="781"/>
        <end position="791"/>
    </location>
</feature>
<feature type="compositionally biased region" description="Pro residues" evidence="2">
    <location>
        <begin position="841"/>
        <end position="851"/>
    </location>
</feature>
<feature type="compositionally biased region" description="Basic and acidic residues" evidence="2">
    <location>
        <begin position="1386"/>
        <end position="1397"/>
    </location>
</feature>
<feature type="compositionally biased region" description="Basic and acidic residues" evidence="2">
    <location>
        <begin position="1117"/>
        <end position="1127"/>
    </location>
</feature>
<dbReference type="RefSeq" id="XP_008516365.2">
    <property type="nucleotide sequence ID" value="XM_008518143.2"/>
</dbReference>
<feature type="compositionally biased region" description="Basic residues" evidence="2">
    <location>
        <begin position="1253"/>
        <end position="1263"/>
    </location>
</feature>
<evidence type="ECO:0000313" key="3">
    <source>
        <dbReference type="Proteomes" id="UP001652662"/>
    </source>
</evidence>
<evidence type="ECO:0000313" key="4">
    <source>
        <dbReference type="RefSeq" id="XP_008516365.2"/>
    </source>
</evidence>
<feature type="compositionally biased region" description="Basic and acidic residues" evidence="2">
    <location>
        <begin position="517"/>
        <end position="529"/>
    </location>
</feature>
<feature type="region of interest" description="Disordered" evidence="2">
    <location>
        <begin position="774"/>
        <end position="809"/>
    </location>
</feature>
<accession>A0ABM2ERW8</accession>
<feature type="region of interest" description="Disordered" evidence="2">
    <location>
        <begin position="840"/>
        <end position="1203"/>
    </location>
</feature>
<gene>
    <name evidence="4" type="primary">ADPRHL1</name>
</gene>
<keyword evidence="3" id="KW-1185">Reference proteome</keyword>
<feature type="region of interest" description="Disordered" evidence="2">
    <location>
        <begin position="407"/>
        <end position="430"/>
    </location>
</feature>
<protein>
    <submittedName>
        <fullName evidence="4">Inactive ADP-ribosyltransferase ARH2 isoform X1</fullName>
    </submittedName>
</protein>
<evidence type="ECO:0000256" key="2">
    <source>
        <dbReference type="SAM" id="MobiDB-lite"/>
    </source>
</evidence>
<dbReference type="InterPro" id="IPR050792">
    <property type="entry name" value="ADP-ribosylglycohydrolase"/>
</dbReference>